<evidence type="ECO:0000313" key="3">
    <source>
        <dbReference type="Proteomes" id="UP000325315"/>
    </source>
</evidence>
<sequence length="556" mass="62621">MRGVPIENCTAFKKLVERFIKMGIVKFDGPSDAKNPLPNHTNKGVNAIVENTGQKTKMYITEVKTPLREVWKKMVENGLITQDSRNRSREVRNYYEFHYKKDHEIQKCSEFRTLVQGLMDNKKLKFFEYTEEEEVCSSEGGSIEKVYGANCPVVIIIRPRINKAGSKTAPKVVIQKPGTLELWLQCDNPRRDNPGQHTRERSNCGFLYGSEKCYDTPNTKAELVKGKSLAIEQKKEKSELPINEPIAEKEAKEFLKFLKQSEYSVVEQLHKQPACISVLALLLSSEAHRNELIKVLNETYVANDISVNKLDCLVNNISSDSYIFFNDDEIPPGGIESTKALHITTSCKGYTLPGVLIDNRSALNVLPLSTLNRLPMDSSHMKTCQNIVRAFDGTERKVMERIDVPLLIGLNIYEIYSAGAVPSSLHQKLKLITDGRLITINAKEDIIASVTSDAPYIEANGEAIECSFRSLKFVNAIFIVEGSKISMPKISKATRMSLQLTVGNGALPGKGLGKYLHGRVEVSILTDKRDRFGLGYKPDAKQRNKEFEKKQERRRA</sequence>
<dbReference type="Proteomes" id="UP000325315">
    <property type="component" value="Unassembled WGS sequence"/>
</dbReference>
<proteinExistence type="predicted"/>
<protein>
    <submittedName>
        <fullName evidence="2">Uncharacterized protein</fullName>
    </submittedName>
</protein>
<feature type="region of interest" description="Disordered" evidence="1">
    <location>
        <begin position="534"/>
        <end position="556"/>
    </location>
</feature>
<dbReference type="OrthoDB" id="1724165at2759"/>
<gene>
    <name evidence="2" type="ORF">EPI10_005391</name>
</gene>
<dbReference type="AlphaFoldDB" id="A0A5B6WMW9"/>
<evidence type="ECO:0000256" key="1">
    <source>
        <dbReference type="SAM" id="MobiDB-lite"/>
    </source>
</evidence>
<organism evidence="2 3">
    <name type="scientific">Gossypium australe</name>
    <dbReference type="NCBI Taxonomy" id="47621"/>
    <lineage>
        <taxon>Eukaryota</taxon>
        <taxon>Viridiplantae</taxon>
        <taxon>Streptophyta</taxon>
        <taxon>Embryophyta</taxon>
        <taxon>Tracheophyta</taxon>
        <taxon>Spermatophyta</taxon>
        <taxon>Magnoliopsida</taxon>
        <taxon>eudicotyledons</taxon>
        <taxon>Gunneridae</taxon>
        <taxon>Pentapetalae</taxon>
        <taxon>rosids</taxon>
        <taxon>malvids</taxon>
        <taxon>Malvales</taxon>
        <taxon>Malvaceae</taxon>
        <taxon>Malvoideae</taxon>
        <taxon>Gossypium</taxon>
    </lineage>
</organism>
<dbReference type="PANTHER" id="PTHR32108:SF5">
    <property type="entry name" value="DYNACTIN SUBUNIT 1-LIKE"/>
    <property type="match status" value="1"/>
</dbReference>
<reference evidence="3" key="1">
    <citation type="journal article" date="2019" name="Plant Biotechnol. J.">
        <title>Genome sequencing of the Australian wild diploid species Gossypium australe highlights disease resistance and delayed gland morphogenesis.</title>
        <authorList>
            <person name="Cai Y."/>
            <person name="Cai X."/>
            <person name="Wang Q."/>
            <person name="Wang P."/>
            <person name="Zhang Y."/>
            <person name="Cai C."/>
            <person name="Xu Y."/>
            <person name="Wang K."/>
            <person name="Zhou Z."/>
            <person name="Wang C."/>
            <person name="Geng S."/>
            <person name="Li B."/>
            <person name="Dong Q."/>
            <person name="Hou Y."/>
            <person name="Wang H."/>
            <person name="Ai P."/>
            <person name="Liu Z."/>
            <person name="Yi F."/>
            <person name="Sun M."/>
            <person name="An G."/>
            <person name="Cheng J."/>
            <person name="Zhang Y."/>
            <person name="Shi Q."/>
            <person name="Xie Y."/>
            <person name="Shi X."/>
            <person name="Chang Y."/>
            <person name="Huang F."/>
            <person name="Chen Y."/>
            <person name="Hong S."/>
            <person name="Mi L."/>
            <person name="Sun Q."/>
            <person name="Zhang L."/>
            <person name="Zhou B."/>
            <person name="Peng R."/>
            <person name="Zhang X."/>
            <person name="Liu F."/>
        </authorList>
    </citation>
    <scope>NUCLEOTIDE SEQUENCE [LARGE SCALE GENOMIC DNA]</scope>
    <source>
        <strain evidence="3">cv. PA1801</strain>
    </source>
</reference>
<dbReference type="EMBL" id="SMMG02000002">
    <property type="protein sequence ID" value="KAA3483199.1"/>
    <property type="molecule type" value="Genomic_DNA"/>
</dbReference>
<accession>A0A5B6WMW9</accession>
<comment type="caution">
    <text evidence="2">The sequence shown here is derived from an EMBL/GenBank/DDBJ whole genome shotgun (WGS) entry which is preliminary data.</text>
</comment>
<evidence type="ECO:0000313" key="2">
    <source>
        <dbReference type="EMBL" id="KAA3483199.1"/>
    </source>
</evidence>
<keyword evidence="3" id="KW-1185">Reference proteome</keyword>
<dbReference type="PANTHER" id="PTHR32108">
    <property type="entry name" value="DNA-DIRECTED RNA POLYMERASE SUBUNIT ALPHA"/>
    <property type="match status" value="1"/>
</dbReference>
<name>A0A5B6WMW9_9ROSI</name>